<comment type="caution">
    <text evidence="6">The sequence shown here is derived from an EMBL/GenBank/DDBJ whole genome shotgun (WGS) entry which is preliminary data.</text>
</comment>
<feature type="compositionally biased region" description="Basic and acidic residues" evidence="4">
    <location>
        <begin position="160"/>
        <end position="170"/>
    </location>
</feature>
<dbReference type="Gene3D" id="2.20.25.240">
    <property type="match status" value="3"/>
</dbReference>
<evidence type="ECO:0000313" key="7">
    <source>
        <dbReference type="Proteomes" id="UP000298663"/>
    </source>
</evidence>
<keyword evidence="7" id="KW-1185">Reference proteome</keyword>
<feature type="domain" description="FLYWCH-type" evidence="5">
    <location>
        <begin position="459"/>
        <end position="514"/>
    </location>
</feature>
<dbReference type="Proteomes" id="UP000298663">
    <property type="component" value="Unassembled WGS sequence"/>
</dbReference>
<dbReference type="GO" id="GO:0008270">
    <property type="term" value="F:zinc ion binding"/>
    <property type="evidence" value="ECO:0007669"/>
    <property type="project" value="UniProtKB-KW"/>
</dbReference>
<dbReference type="EMBL" id="AZBU02000002">
    <property type="protein sequence ID" value="TKR96303.1"/>
    <property type="molecule type" value="Genomic_DNA"/>
</dbReference>
<evidence type="ECO:0000256" key="4">
    <source>
        <dbReference type="SAM" id="MobiDB-lite"/>
    </source>
</evidence>
<evidence type="ECO:0000256" key="2">
    <source>
        <dbReference type="ARBA" id="ARBA00022771"/>
    </source>
</evidence>
<reference evidence="6 7" key="2">
    <citation type="journal article" date="2019" name="G3 (Bethesda)">
        <title>Hybrid Assembly of the Genome of the Entomopathogenic Nematode Steinernema carpocapsae Identifies the X-Chromosome.</title>
        <authorList>
            <person name="Serra L."/>
            <person name="Macchietto M."/>
            <person name="Macias-Munoz A."/>
            <person name="McGill C.J."/>
            <person name="Rodriguez I.M."/>
            <person name="Rodriguez B."/>
            <person name="Murad R."/>
            <person name="Mortazavi A."/>
        </authorList>
    </citation>
    <scope>NUCLEOTIDE SEQUENCE [LARGE SCALE GENOMIC DNA]</scope>
    <source>
        <strain evidence="6 7">ALL</strain>
    </source>
</reference>
<accession>A0A4U5PII6</accession>
<dbReference type="OrthoDB" id="10511498at2759"/>
<organism evidence="6 7">
    <name type="scientific">Steinernema carpocapsae</name>
    <name type="common">Entomopathogenic nematode</name>
    <dbReference type="NCBI Taxonomy" id="34508"/>
    <lineage>
        <taxon>Eukaryota</taxon>
        <taxon>Metazoa</taxon>
        <taxon>Ecdysozoa</taxon>
        <taxon>Nematoda</taxon>
        <taxon>Chromadorea</taxon>
        <taxon>Rhabditida</taxon>
        <taxon>Tylenchina</taxon>
        <taxon>Panagrolaimomorpha</taxon>
        <taxon>Strongyloidoidea</taxon>
        <taxon>Steinernematidae</taxon>
        <taxon>Steinernema</taxon>
    </lineage>
</organism>
<dbReference type="InterPro" id="IPR007588">
    <property type="entry name" value="Znf_FLYWCH"/>
</dbReference>
<feature type="region of interest" description="Disordered" evidence="4">
    <location>
        <begin position="412"/>
        <end position="452"/>
    </location>
</feature>
<feature type="region of interest" description="Disordered" evidence="4">
    <location>
        <begin position="303"/>
        <end position="331"/>
    </location>
</feature>
<evidence type="ECO:0000313" key="6">
    <source>
        <dbReference type="EMBL" id="TKR96303.1"/>
    </source>
</evidence>
<dbReference type="Pfam" id="PF04500">
    <property type="entry name" value="FLYWCH"/>
    <property type="match status" value="1"/>
</dbReference>
<keyword evidence="1" id="KW-0479">Metal-binding</keyword>
<protein>
    <recommendedName>
        <fullName evidence="5">FLYWCH-type domain-containing protein</fullName>
    </recommendedName>
</protein>
<sequence length="613" mass="68884">METRSSSGTTFMESEPPGTYNPWIQFQSFSSKRNRTSTEKFGTGIYMAQGYSYRLDKILKRDVGMASYRCTDVKCHGRAKIHLEKGMGEVISMHNHEPSETEAQVRLARDALEVAARSSAADADPDTVKATVDAIRSTLSDEALAESSSSEGFQRNFQRSLDRRNPEVNKKKQTRLQMRKVEPSPVVQFESYSSKKNRTSADKFGTGIFMYDGYSYRLDKILKKNEGYASYRCIDTKCKGRARIDMTSGLGNVVLQHCHPSNPGDAQVRLARDVLEAAARGSSNEYDPTIAVETLRNSLSSEYLQPAETSIKQESEEPEWEEPKPKKFKEEPQYCDISFESVELQTSGSLAAMLQNVMATKEENGLDVNHDAGKEEMAETSLNLKQEEQDLGFNNSFTSSAPVNGLPDFSGFSQSLSYSNEDTSQENFTSQSQQDSEPEGEEIKFHPGSSKRTRVTANVGRGVFMANGYTYRRTKKLAKRPGMFTYRCIDKQCAARAYIHEETCMGKVMKEHNHEPDFADEEVRKAKDALELKGRETALNLQQRTLNKEEINKIRESMGDEALASAPTAESMVRAYQRARKRMREREQQNSITSLVSQVPLSLLSLAQASQDV</sequence>
<feature type="region of interest" description="Disordered" evidence="4">
    <location>
        <begin position="143"/>
        <end position="178"/>
    </location>
</feature>
<dbReference type="AlphaFoldDB" id="A0A4U5PII6"/>
<evidence type="ECO:0000256" key="3">
    <source>
        <dbReference type="ARBA" id="ARBA00022833"/>
    </source>
</evidence>
<evidence type="ECO:0000256" key="1">
    <source>
        <dbReference type="ARBA" id="ARBA00022723"/>
    </source>
</evidence>
<gene>
    <name evidence="6" type="ORF">L596_010343</name>
</gene>
<feature type="compositionally biased region" description="Polar residues" evidence="4">
    <location>
        <begin position="412"/>
        <end position="435"/>
    </location>
</feature>
<keyword evidence="3" id="KW-0862">Zinc</keyword>
<proteinExistence type="predicted"/>
<feature type="compositionally biased region" description="Basic and acidic residues" evidence="4">
    <location>
        <begin position="311"/>
        <end position="331"/>
    </location>
</feature>
<keyword evidence="2" id="KW-0863">Zinc-finger</keyword>
<name>A0A4U5PII6_STECR</name>
<reference evidence="6 7" key="1">
    <citation type="journal article" date="2015" name="Genome Biol.">
        <title>Comparative genomics of Steinernema reveals deeply conserved gene regulatory networks.</title>
        <authorList>
            <person name="Dillman A.R."/>
            <person name="Macchietto M."/>
            <person name="Porter C.F."/>
            <person name="Rogers A."/>
            <person name="Williams B."/>
            <person name="Antoshechkin I."/>
            <person name="Lee M.M."/>
            <person name="Goodwin Z."/>
            <person name="Lu X."/>
            <person name="Lewis E.E."/>
            <person name="Goodrich-Blair H."/>
            <person name="Stock S.P."/>
            <person name="Adams B.J."/>
            <person name="Sternberg P.W."/>
            <person name="Mortazavi A."/>
        </authorList>
    </citation>
    <scope>NUCLEOTIDE SEQUENCE [LARGE SCALE GENOMIC DNA]</scope>
    <source>
        <strain evidence="6 7">ALL</strain>
    </source>
</reference>
<evidence type="ECO:0000259" key="5">
    <source>
        <dbReference type="Pfam" id="PF04500"/>
    </source>
</evidence>